<evidence type="ECO:0000313" key="6">
    <source>
        <dbReference type="Proteomes" id="UP000199656"/>
    </source>
</evidence>
<dbReference type="PANTHER" id="PTHR11412:SF136">
    <property type="entry name" value="CD109 ANTIGEN"/>
    <property type="match status" value="1"/>
</dbReference>
<dbReference type="InterPro" id="IPR039426">
    <property type="entry name" value="TonB-dep_rcpt-like"/>
</dbReference>
<evidence type="ECO:0000256" key="3">
    <source>
        <dbReference type="PROSITE-ProRule" id="PRU01360"/>
    </source>
</evidence>
<dbReference type="InterPro" id="IPR001599">
    <property type="entry name" value="Macroglobln_a2"/>
</dbReference>
<dbReference type="CDD" id="cd02891">
    <property type="entry name" value="A2M_like"/>
    <property type="match status" value="1"/>
</dbReference>
<comment type="similarity">
    <text evidence="3">Belongs to the TonB-dependent receptor family.</text>
</comment>
<dbReference type="InterPro" id="IPR008930">
    <property type="entry name" value="Terpenoid_cyclase/PrenylTrfase"/>
</dbReference>
<keyword evidence="3" id="KW-0812">Transmembrane</keyword>
<dbReference type="EMBL" id="FNRL01000010">
    <property type="protein sequence ID" value="SEA60023.1"/>
    <property type="molecule type" value="Genomic_DNA"/>
</dbReference>
<keyword evidence="3" id="KW-0813">Transport</keyword>
<dbReference type="PANTHER" id="PTHR11412">
    <property type="entry name" value="MACROGLOBULIN / COMPLEMENT"/>
    <property type="match status" value="1"/>
</dbReference>
<organism evidence="5 6">
    <name type="scientific">Chitinophaga terrae</name>
    <name type="common">ex Kim and Jung 2007</name>
    <dbReference type="NCBI Taxonomy" id="408074"/>
    <lineage>
        <taxon>Bacteria</taxon>
        <taxon>Pseudomonadati</taxon>
        <taxon>Bacteroidota</taxon>
        <taxon>Chitinophagia</taxon>
        <taxon>Chitinophagales</taxon>
        <taxon>Chitinophagaceae</taxon>
        <taxon>Chitinophaga</taxon>
    </lineage>
</organism>
<evidence type="ECO:0000256" key="2">
    <source>
        <dbReference type="ARBA" id="ARBA00022966"/>
    </source>
</evidence>
<evidence type="ECO:0000259" key="4">
    <source>
        <dbReference type="SMART" id="SM01360"/>
    </source>
</evidence>
<dbReference type="GO" id="GO:0009279">
    <property type="term" value="C:cell outer membrane"/>
    <property type="evidence" value="ECO:0007669"/>
    <property type="project" value="UniProtKB-SubCell"/>
</dbReference>
<feature type="domain" description="Alpha-2-macroglobulin" evidence="4">
    <location>
        <begin position="817"/>
        <end position="907"/>
    </location>
</feature>
<dbReference type="Gene3D" id="2.60.40.690">
    <property type="entry name" value="Alpha-macroglobulin, receptor-binding domain"/>
    <property type="match status" value="1"/>
</dbReference>
<name>A0A1H4CI73_9BACT</name>
<dbReference type="SMART" id="SM01419">
    <property type="entry name" value="Thiol-ester_cl"/>
    <property type="match status" value="1"/>
</dbReference>
<dbReference type="NCBIfam" id="TIGR04057">
    <property type="entry name" value="SusC_RagA_signa"/>
    <property type="match status" value="1"/>
</dbReference>
<reference evidence="6" key="1">
    <citation type="submission" date="2016-10" db="EMBL/GenBank/DDBJ databases">
        <authorList>
            <person name="Varghese N."/>
            <person name="Submissions S."/>
        </authorList>
    </citation>
    <scope>NUCLEOTIDE SEQUENCE [LARGE SCALE GENOMIC DNA]</scope>
    <source>
        <strain evidence="6">DSM 23920</strain>
    </source>
</reference>
<dbReference type="Pfam" id="PF07715">
    <property type="entry name" value="Plug"/>
    <property type="match status" value="1"/>
</dbReference>
<dbReference type="Gene3D" id="1.50.10.20">
    <property type="match status" value="1"/>
</dbReference>
<dbReference type="PROSITE" id="PS52016">
    <property type="entry name" value="TONB_DEPENDENT_REC_3"/>
    <property type="match status" value="1"/>
</dbReference>
<keyword evidence="3" id="KW-0472">Membrane</keyword>
<dbReference type="GO" id="GO:0004866">
    <property type="term" value="F:endopeptidase inhibitor activity"/>
    <property type="evidence" value="ECO:0007669"/>
    <property type="project" value="InterPro"/>
</dbReference>
<dbReference type="Proteomes" id="UP000199656">
    <property type="component" value="Unassembled WGS sequence"/>
</dbReference>
<keyword evidence="2" id="KW-0882">Thioester bond</keyword>
<keyword evidence="5" id="KW-0675">Receptor</keyword>
<dbReference type="Pfam" id="PF00207">
    <property type="entry name" value="A2M"/>
    <property type="match status" value="1"/>
</dbReference>
<comment type="subcellular location">
    <subcellularLocation>
        <location evidence="3">Cell outer membrane</location>
        <topology evidence="3">Multi-pass membrane protein</topology>
    </subcellularLocation>
</comment>
<accession>A0A1H4CI73</accession>
<dbReference type="SUPFAM" id="SSF56935">
    <property type="entry name" value="Porins"/>
    <property type="match status" value="1"/>
</dbReference>
<sequence length="1477" mass="162551">MLLFLLPVSYAQVTDYNLMKEKVYLHTNHVIFQPGEPVFYKIYLVNAQTQKPSMVSKVAYVEILNPAGNVVKKQTYKIEDGYAEGSYEIGVNDAGGIYKLRAYTSLMRNESDTGFFTKEITVQKVVAPRILMKLEFPRKGYGPGDAVAATLTVRNLADKPLADHSFSFTATIAGKALLKQQGKTGKDGKAEIRFPLPTDLASNDGLLAVTLTEDGFTESISRSIPIVLGKIDLQLMPEGGTLVAGLPANIAFKAVNEFGKPADVSGAVINKNGQAVAVFNSFYGGMGSFEFTPQHGEQYTVRITRPLNISQVYAFPGFSDHGVVMHWKTGVGQPAVTLRATDAMQLKLVGTIKGKEYYRKDISVAKGEQTIVVDPANFPAGIAQFTLETSNGLPVAERLLFLNPGKLLKVSVTPDKQVYLPREKVVLKLKTTDQNGTPVPANLSLSVVDDKLWTYMDDKQDNILSWLLMSSELKGKIDYPTFYFRKDEPKATPALDLVMLTNGYRYFDYIPEVLKDGKLKFFPDESRTLSGTIVNREKKPVKAEVLLLRLSNRQQALRVVTGANGAFYFPDLNWNERYYMIARSLERKEMVSIQLTINGYGPKAQYVDKDQYALPMGKMPVPKATELDKLFEAPSPGDSKSLQDVVVVGYGITKKANLTGSVAMIRSTDLVSAELTGLLQGRVAGLEVSPLQQGTPGGAIRIRGASAVNNTPPLILVDGVPSLNGVNEIDINNISSITVLKDATATAIYGSRAANGVIVITTKTNERERVKFDLGKKNLYATMFLPWDESNYTVARRFYAPTYGTTRVSRREDFRENIYWNPVVQTDEQGEAVVQFYNSDAATTFRAITEGVGWNGTLGSAETTYATQNQLQLDLKIPYNLSVGDKPMAPLTLKNNSSEDLKLNIGVRTPDILNTGKFDAFVSVAANSSRQVLIPLEVVAAGQGEIAVTVADGDNKETIALPVSAIEKGFPVIHTMAGDRSVTRKFNIKDPVPGSISTRLKVFTSPEGQLLDGIADMLREPYGCFEQTSSITYPNILILKYLKETNKANREVESQALEYIEKGYHRLLSFETPVNGFEWFGHTPPHEALTAYGLLEFTEMNAFLNVDKKMLARTKEFLLSRRDGNGGFNLSAKGYDKFASVPNAVANIYIVYALSQAGMGAEIETEYQAALKQAVKTEDAYQLAMMALAASNMKKVADYDRLMYMLQTHEEKGTLKAETSVVNSRDQSLKLETQALYALALCRAKEPNIGKIAMVISGILAGKSYYGYGSTQATVLALQATIEYMKLKGATAESKITCSIDGSFVSPKQSIALSGGQHTFKADYHGKDPGTPYCLEVAYSSLIPENSDAAVLKLNTTLSNRSVKIGETVRLSIEVQNLKNELQPMSIAKIAIPAGLSLQPWQLKEISEQKQVAYYELFDGYLVLYWMGFAPNEKKKVNLDLKADIPGAYRSKASNCYLYYTPEHKHWNEGSSIEVIP</sequence>
<keyword evidence="3" id="KW-0998">Cell outer membrane</keyword>
<dbReference type="SUPFAM" id="SSF48239">
    <property type="entry name" value="Terpenoid cyclases/Protein prenyltransferases"/>
    <property type="match status" value="1"/>
</dbReference>
<dbReference type="InterPro" id="IPR047565">
    <property type="entry name" value="Alpha-macroglob_thiol-ester_cl"/>
</dbReference>
<dbReference type="SMART" id="SM01360">
    <property type="entry name" value="A2M"/>
    <property type="match status" value="1"/>
</dbReference>
<keyword evidence="1" id="KW-0732">Signal</keyword>
<protein>
    <submittedName>
        <fullName evidence="5">TonB-dependent outer membrane receptor, SusC/RagA subfamily, signature region</fullName>
    </submittedName>
</protein>
<gene>
    <name evidence="5" type="ORF">SAMN05660909_02651</name>
</gene>
<dbReference type="InterPro" id="IPR036595">
    <property type="entry name" value="A-macroglobulin_rcpt-bd_sf"/>
</dbReference>
<dbReference type="Gene3D" id="2.170.130.10">
    <property type="entry name" value="TonB-dependent receptor, plug domain"/>
    <property type="match status" value="1"/>
</dbReference>
<dbReference type="InterPro" id="IPR011626">
    <property type="entry name" value="Alpha-macroglobulin_TED"/>
</dbReference>
<dbReference type="STRING" id="408074.SAMN05660909_02651"/>
<dbReference type="GO" id="GO:0005615">
    <property type="term" value="C:extracellular space"/>
    <property type="evidence" value="ECO:0007669"/>
    <property type="project" value="InterPro"/>
</dbReference>
<evidence type="ECO:0000313" key="5">
    <source>
        <dbReference type="EMBL" id="SEA60023.1"/>
    </source>
</evidence>
<dbReference type="InterPro" id="IPR050473">
    <property type="entry name" value="A2M/Complement_sys"/>
</dbReference>
<keyword evidence="3" id="KW-1134">Transmembrane beta strand</keyword>
<dbReference type="InterPro" id="IPR012910">
    <property type="entry name" value="Plug_dom"/>
</dbReference>
<dbReference type="Pfam" id="PF07678">
    <property type="entry name" value="TED_complement"/>
    <property type="match status" value="1"/>
</dbReference>
<keyword evidence="6" id="KW-1185">Reference proteome</keyword>
<dbReference type="InterPro" id="IPR037066">
    <property type="entry name" value="Plug_dom_sf"/>
</dbReference>
<proteinExistence type="inferred from homology"/>
<dbReference type="Gene3D" id="2.60.40.1930">
    <property type="match status" value="1"/>
</dbReference>
<evidence type="ECO:0000256" key="1">
    <source>
        <dbReference type="ARBA" id="ARBA00022729"/>
    </source>
</evidence>
<dbReference type="InterPro" id="IPR023997">
    <property type="entry name" value="TonB-dep_OMP_SusC/RagA_CS"/>
</dbReference>